<name>K0RJ22_THAOC</name>
<gene>
    <name evidence="1" type="ORF">THAOC_27428</name>
</gene>
<protein>
    <submittedName>
        <fullName evidence="1">Uncharacterized protein</fullName>
    </submittedName>
</protein>
<keyword evidence="2" id="KW-1185">Reference proteome</keyword>
<comment type="caution">
    <text evidence="1">The sequence shown here is derived from an EMBL/GenBank/DDBJ whole genome shotgun (WGS) entry which is preliminary data.</text>
</comment>
<evidence type="ECO:0000313" key="2">
    <source>
        <dbReference type="Proteomes" id="UP000266841"/>
    </source>
</evidence>
<feature type="non-terminal residue" evidence="1">
    <location>
        <position position="18"/>
    </location>
</feature>
<evidence type="ECO:0000313" key="1">
    <source>
        <dbReference type="EMBL" id="EJK53190.1"/>
    </source>
</evidence>
<dbReference type="EMBL" id="AGNL01038308">
    <property type="protein sequence ID" value="EJK53190.1"/>
    <property type="molecule type" value="Genomic_DNA"/>
</dbReference>
<accession>K0RJ22</accession>
<organism evidence="1 2">
    <name type="scientific">Thalassiosira oceanica</name>
    <name type="common">Marine diatom</name>
    <dbReference type="NCBI Taxonomy" id="159749"/>
    <lineage>
        <taxon>Eukaryota</taxon>
        <taxon>Sar</taxon>
        <taxon>Stramenopiles</taxon>
        <taxon>Ochrophyta</taxon>
        <taxon>Bacillariophyta</taxon>
        <taxon>Coscinodiscophyceae</taxon>
        <taxon>Thalassiosirophycidae</taxon>
        <taxon>Thalassiosirales</taxon>
        <taxon>Thalassiosiraceae</taxon>
        <taxon>Thalassiosira</taxon>
    </lineage>
</organism>
<sequence>MNTHSHDRNPCVNDTEKS</sequence>
<reference evidence="1 2" key="1">
    <citation type="journal article" date="2012" name="Genome Biol.">
        <title>Genome and low-iron response of an oceanic diatom adapted to chronic iron limitation.</title>
        <authorList>
            <person name="Lommer M."/>
            <person name="Specht M."/>
            <person name="Roy A.S."/>
            <person name="Kraemer L."/>
            <person name="Andreson R."/>
            <person name="Gutowska M.A."/>
            <person name="Wolf J."/>
            <person name="Bergner S.V."/>
            <person name="Schilhabel M.B."/>
            <person name="Klostermeier U.C."/>
            <person name="Beiko R.G."/>
            <person name="Rosenstiel P."/>
            <person name="Hippler M."/>
            <person name="Laroche J."/>
        </authorList>
    </citation>
    <scope>NUCLEOTIDE SEQUENCE [LARGE SCALE GENOMIC DNA]</scope>
    <source>
        <strain evidence="1 2">CCMP1005</strain>
    </source>
</reference>
<proteinExistence type="predicted"/>
<dbReference type="Proteomes" id="UP000266841">
    <property type="component" value="Unassembled WGS sequence"/>
</dbReference>
<dbReference type="AlphaFoldDB" id="K0RJ22"/>